<organism evidence="1">
    <name type="scientific">Loa loa</name>
    <name type="common">Eye worm</name>
    <name type="synonym">Filaria loa</name>
    <dbReference type="NCBI Taxonomy" id="7209"/>
    <lineage>
        <taxon>Eukaryota</taxon>
        <taxon>Metazoa</taxon>
        <taxon>Ecdysozoa</taxon>
        <taxon>Nematoda</taxon>
        <taxon>Chromadorea</taxon>
        <taxon>Rhabditida</taxon>
        <taxon>Spirurina</taxon>
        <taxon>Spiruromorpha</taxon>
        <taxon>Filarioidea</taxon>
        <taxon>Onchocercidae</taxon>
        <taxon>Loa</taxon>
    </lineage>
</organism>
<dbReference type="KEGG" id="loa:LOAG_10910"/>
<proteinExistence type="predicted"/>
<dbReference type="GeneID" id="9948357"/>
<gene>
    <name evidence="1" type="ORF">LOAG_10910</name>
</gene>
<sequence>MKKTAFASDIPVHLRRQIYIKGKIKEILQLWCLIVQNTSKKIQIFFPLGQDSKLLCLQIAFTDDATVVAYTSVIGNRRIWCNKYLGRSAKFSTYKSHSTVLSISLHESESWAIFYHHLLFLERFPPALPLYSPSHPLCSMVNWSPQNKNHKKGVQGCLETILELCPYRLPSVVAGMDYSVLESEDVDIIHNAAASFENTHRIRLEDKKRRKKNRTSSKSPKKAFRCTFCNQTCLSCSDLLSHHACSVGITLHVSSFGKLFRDGDYLHTCRCSFCGIIYVDFFWAHQKCP</sequence>
<dbReference type="EMBL" id="JH712073">
    <property type="protein sequence ID" value="EFO17590.1"/>
    <property type="molecule type" value="Genomic_DNA"/>
</dbReference>
<protein>
    <submittedName>
        <fullName evidence="1">Uncharacterized protein</fullName>
    </submittedName>
</protein>
<dbReference type="InParanoid" id="A0A1S0TNZ5"/>
<dbReference type="RefSeq" id="XP_003146481.1">
    <property type="nucleotide sequence ID" value="XM_003146433.1"/>
</dbReference>
<evidence type="ECO:0000313" key="1">
    <source>
        <dbReference type="EMBL" id="EFO17590.1"/>
    </source>
</evidence>
<dbReference type="CTD" id="9948357"/>
<name>A0A1S0TNZ5_LOALO</name>
<accession>A0A1S0TNZ5</accession>
<dbReference type="OrthoDB" id="10649778at2759"/>
<reference evidence="1" key="1">
    <citation type="submission" date="2012-04" db="EMBL/GenBank/DDBJ databases">
        <title>The Genome Sequence of Loa loa.</title>
        <authorList>
            <consortium name="The Broad Institute Genome Sequencing Platform"/>
            <consortium name="Broad Institute Genome Sequencing Center for Infectious Disease"/>
            <person name="Nutman T.B."/>
            <person name="Fink D.L."/>
            <person name="Russ C."/>
            <person name="Young S."/>
            <person name="Zeng Q."/>
            <person name="Gargeya S."/>
            <person name="Alvarado L."/>
            <person name="Berlin A."/>
            <person name="Chapman S.B."/>
            <person name="Chen Z."/>
            <person name="Freedman E."/>
            <person name="Gellesch M."/>
            <person name="Goldberg J."/>
            <person name="Griggs A."/>
            <person name="Gujja S."/>
            <person name="Heilman E.R."/>
            <person name="Heiman D."/>
            <person name="Howarth C."/>
            <person name="Mehta T."/>
            <person name="Neiman D."/>
            <person name="Pearson M."/>
            <person name="Roberts A."/>
            <person name="Saif S."/>
            <person name="Shea T."/>
            <person name="Shenoy N."/>
            <person name="Sisk P."/>
            <person name="Stolte C."/>
            <person name="Sykes S."/>
            <person name="White J."/>
            <person name="Yandava C."/>
            <person name="Haas B."/>
            <person name="Henn M.R."/>
            <person name="Nusbaum C."/>
            <person name="Birren B."/>
        </authorList>
    </citation>
    <scope>NUCLEOTIDE SEQUENCE [LARGE SCALE GENOMIC DNA]</scope>
</reference>
<dbReference type="AlphaFoldDB" id="A0A1S0TNZ5"/>